<dbReference type="PANTHER" id="PTHR33304">
    <property type="match status" value="1"/>
</dbReference>
<accession>A0A2G5DWF1</accession>
<name>A0A2G5DWF1_AQUCA</name>
<reference evidence="8 9" key="1">
    <citation type="submission" date="2017-09" db="EMBL/GenBank/DDBJ databases">
        <title>WGS assembly of Aquilegia coerulea Goldsmith.</title>
        <authorList>
            <person name="Hodges S."/>
            <person name="Kramer E."/>
            <person name="Nordborg M."/>
            <person name="Tomkins J."/>
            <person name="Borevitz J."/>
            <person name="Derieg N."/>
            <person name="Yan J."/>
            <person name="Mihaltcheva S."/>
            <person name="Hayes R.D."/>
            <person name="Rokhsar D."/>
        </authorList>
    </citation>
    <scope>NUCLEOTIDE SEQUENCE [LARGE SCALE GENOMIC DNA]</scope>
    <source>
        <strain evidence="9">cv. Goldsmith</strain>
    </source>
</reference>
<dbReference type="InterPro" id="IPR013083">
    <property type="entry name" value="Znf_RING/FYVE/PHD"/>
</dbReference>
<dbReference type="Proteomes" id="UP000230069">
    <property type="component" value="Unassembled WGS sequence"/>
</dbReference>
<evidence type="ECO:0000256" key="6">
    <source>
        <dbReference type="SAM" id="MobiDB-lite"/>
    </source>
</evidence>
<feature type="region of interest" description="Disordered" evidence="6">
    <location>
        <begin position="305"/>
        <end position="340"/>
    </location>
</feature>
<evidence type="ECO:0000256" key="2">
    <source>
        <dbReference type="ARBA" id="ARBA00022771"/>
    </source>
</evidence>
<dbReference type="InterPro" id="IPR011011">
    <property type="entry name" value="Znf_FYVE_PHD"/>
</dbReference>
<sequence length="595" mass="66007">MTLATGISETNKSSEARVCQTCGDKGFEELLLRCSKCQISEEHRYCLAEIPKVDDSFTYICAQCVLSAVKQTSFKQSLLCHSKPSRQSRDTLQRNDGPTAVIQDWKTRGANCSSSVSERVVAVETCDIPVSLQTPVSEPSQQSRHTLQRNEGPTAVIQDRKKRGANCSSSVSEKVVAVEKCDIPVSLQTHISEPSQQSRHTLQRNDGTTAVIQDWKKRGANCSSTVSERAVAVETCDITVSLHTPVSEPFRQSRDTLQRNDGPTAVIQDRKKRGPSCISSVSESVVALETCDLIVSLQTPVSNPSVKDVLPEAGFNENDRSSHQSDVKSDGHQETKRKRRRLIHGACKKSDEVVGGVEDQQMQAIPVAAVEPIATCDPFNVPSQNPVHDDPAYVYAQPIIDPTWRGCFDIFGRKFGRFVAHLSSKACSKVVEAARLMPEALCITMIPRFEAWPKSFIASAPTDANIGLYFFPESERVVKPFDELTHDIIKRDFLLKVLLDNAELLIFPSNHLPPPYWRFKGKYYLWGVFRGRKELQSRESGNCSISAQGSKDFMESLRTSPCSPLSMKSGNMSDSPRSPLSLSNRVFALEKKKVH</sequence>
<dbReference type="PANTHER" id="PTHR33304:SF49">
    <property type="entry name" value="OS12G0161500 PROTEIN"/>
    <property type="match status" value="1"/>
</dbReference>
<feature type="domain" description="AIPP2-like SPOC-like" evidence="7">
    <location>
        <begin position="404"/>
        <end position="529"/>
    </location>
</feature>
<evidence type="ECO:0000313" key="9">
    <source>
        <dbReference type="Proteomes" id="UP000230069"/>
    </source>
</evidence>
<keyword evidence="4" id="KW-0805">Transcription regulation</keyword>
<dbReference type="Pfam" id="PF23121">
    <property type="entry name" value="SPOC_AIPP2"/>
    <property type="match status" value="1"/>
</dbReference>
<evidence type="ECO:0000313" key="8">
    <source>
        <dbReference type="EMBL" id="PIA47776.1"/>
    </source>
</evidence>
<dbReference type="SUPFAM" id="SSF57903">
    <property type="entry name" value="FYVE/PHD zinc finger"/>
    <property type="match status" value="1"/>
</dbReference>
<gene>
    <name evidence="8" type="ORF">AQUCO_01400402v1</name>
</gene>
<dbReference type="InParanoid" id="A0A2G5DWF1"/>
<dbReference type="InterPro" id="IPR056280">
    <property type="entry name" value="AIPP2-like_SPOC"/>
</dbReference>
<evidence type="ECO:0000259" key="7">
    <source>
        <dbReference type="Pfam" id="PF23121"/>
    </source>
</evidence>
<dbReference type="GO" id="GO:0008270">
    <property type="term" value="F:zinc ion binding"/>
    <property type="evidence" value="ECO:0007669"/>
    <property type="project" value="UniProtKB-KW"/>
</dbReference>
<dbReference type="GO" id="GO:0034244">
    <property type="term" value="P:negative regulation of transcription elongation by RNA polymerase II"/>
    <property type="evidence" value="ECO:0007669"/>
    <property type="project" value="InterPro"/>
</dbReference>
<keyword evidence="2" id="KW-0863">Zinc-finger</keyword>
<proteinExistence type="predicted"/>
<dbReference type="EMBL" id="KZ305031">
    <property type="protein sequence ID" value="PIA47776.1"/>
    <property type="molecule type" value="Genomic_DNA"/>
</dbReference>
<evidence type="ECO:0000256" key="1">
    <source>
        <dbReference type="ARBA" id="ARBA00022723"/>
    </source>
</evidence>
<organism evidence="8 9">
    <name type="scientific">Aquilegia coerulea</name>
    <name type="common">Rocky mountain columbine</name>
    <dbReference type="NCBI Taxonomy" id="218851"/>
    <lineage>
        <taxon>Eukaryota</taxon>
        <taxon>Viridiplantae</taxon>
        <taxon>Streptophyta</taxon>
        <taxon>Embryophyta</taxon>
        <taxon>Tracheophyta</taxon>
        <taxon>Spermatophyta</taxon>
        <taxon>Magnoliopsida</taxon>
        <taxon>Ranunculales</taxon>
        <taxon>Ranunculaceae</taxon>
        <taxon>Thalictroideae</taxon>
        <taxon>Aquilegia</taxon>
    </lineage>
</organism>
<dbReference type="Gene3D" id="3.30.40.10">
    <property type="entry name" value="Zinc/RING finger domain, C3HC4 (zinc finger)"/>
    <property type="match status" value="1"/>
</dbReference>
<protein>
    <recommendedName>
        <fullName evidence="7">AIPP2-like SPOC-like domain-containing protein</fullName>
    </recommendedName>
</protein>
<dbReference type="GO" id="GO:0140566">
    <property type="term" value="F:histone reader activity"/>
    <property type="evidence" value="ECO:0007669"/>
    <property type="project" value="InterPro"/>
</dbReference>
<keyword evidence="5" id="KW-0804">Transcription</keyword>
<keyword evidence="9" id="KW-1185">Reference proteome</keyword>
<dbReference type="InterPro" id="IPR049914">
    <property type="entry name" value="PHD1-3/5-6"/>
</dbReference>
<evidence type="ECO:0000256" key="3">
    <source>
        <dbReference type="ARBA" id="ARBA00022833"/>
    </source>
</evidence>
<evidence type="ECO:0000256" key="5">
    <source>
        <dbReference type="ARBA" id="ARBA00023163"/>
    </source>
</evidence>
<feature type="compositionally biased region" description="Polar residues" evidence="6">
    <location>
        <begin position="557"/>
        <end position="584"/>
    </location>
</feature>
<feature type="compositionally biased region" description="Basic and acidic residues" evidence="6">
    <location>
        <begin position="317"/>
        <end position="334"/>
    </location>
</feature>
<keyword evidence="3" id="KW-0862">Zinc</keyword>
<evidence type="ECO:0000256" key="4">
    <source>
        <dbReference type="ARBA" id="ARBA00023015"/>
    </source>
</evidence>
<feature type="region of interest" description="Disordered" evidence="6">
    <location>
        <begin position="251"/>
        <end position="275"/>
    </location>
</feature>
<dbReference type="AlphaFoldDB" id="A0A2G5DWF1"/>
<dbReference type="OrthoDB" id="1932206at2759"/>
<keyword evidence="1" id="KW-0479">Metal-binding</keyword>
<feature type="region of interest" description="Disordered" evidence="6">
    <location>
        <begin position="552"/>
        <end position="584"/>
    </location>
</feature>
<dbReference type="STRING" id="218851.A0A2G5DWF1"/>